<dbReference type="AlphaFoldDB" id="A0A2Z7BXM8"/>
<accession>A0A2Z7BXM8</accession>
<evidence type="ECO:0000313" key="2">
    <source>
        <dbReference type="Proteomes" id="UP000250235"/>
    </source>
</evidence>
<protein>
    <submittedName>
        <fullName evidence="1">Uncharacterized protein</fullName>
    </submittedName>
</protein>
<sequence>MVLERDVWYQILVVRQSRRWVSDQLLLVFCAGRDLLRSFEKSVGKIRLEGYPAGRGADPARGGPGGG</sequence>
<evidence type="ECO:0000313" key="1">
    <source>
        <dbReference type="EMBL" id="KZV39144.1"/>
    </source>
</evidence>
<dbReference type="Proteomes" id="UP000250235">
    <property type="component" value="Unassembled WGS sequence"/>
</dbReference>
<proteinExistence type="predicted"/>
<keyword evidence="2" id="KW-1185">Reference proteome</keyword>
<gene>
    <name evidence="1" type="ORF">F511_29753</name>
</gene>
<reference evidence="1 2" key="1">
    <citation type="journal article" date="2015" name="Proc. Natl. Acad. Sci. U.S.A.">
        <title>The resurrection genome of Boea hygrometrica: A blueprint for survival of dehydration.</title>
        <authorList>
            <person name="Xiao L."/>
            <person name="Yang G."/>
            <person name="Zhang L."/>
            <person name="Yang X."/>
            <person name="Zhao S."/>
            <person name="Ji Z."/>
            <person name="Zhou Q."/>
            <person name="Hu M."/>
            <person name="Wang Y."/>
            <person name="Chen M."/>
            <person name="Xu Y."/>
            <person name="Jin H."/>
            <person name="Xiao X."/>
            <person name="Hu G."/>
            <person name="Bao F."/>
            <person name="Hu Y."/>
            <person name="Wan P."/>
            <person name="Li L."/>
            <person name="Deng X."/>
            <person name="Kuang T."/>
            <person name="Xiang C."/>
            <person name="Zhu J.K."/>
            <person name="Oliver M.J."/>
            <person name="He Y."/>
        </authorList>
    </citation>
    <scope>NUCLEOTIDE SEQUENCE [LARGE SCALE GENOMIC DNA]</scope>
    <source>
        <strain evidence="2">cv. XS01</strain>
    </source>
</reference>
<dbReference type="EMBL" id="KV001310">
    <property type="protein sequence ID" value="KZV39144.1"/>
    <property type="molecule type" value="Genomic_DNA"/>
</dbReference>
<organism evidence="1 2">
    <name type="scientific">Dorcoceras hygrometricum</name>
    <dbReference type="NCBI Taxonomy" id="472368"/>
    <lineage>
        <taxon>Eukaryota</taxon>
        <taxon>Viridiplantae</taxon>
        <taxon>Streptophyta</taxon>
        <taxon>Embryophyta</taxon>
        <taxon>Tracheophyta</taxon>
        <taxon>Spermatophyta</taxon>
        <taxon>Magnoliopsida</taxon>
        <taxon>eudicotyledons</taxon>
        <taxon>Gunneridae</taxon>
        <taxon>Pentapetalae</taxon>
        <taxon>asterids</taxon>
        <taxon>lamiids</taxon>
        <taxon>Lamiales</taxon>
        <taxon>Gesneriaceae</taxon>
        <taxon>Didymocarpoideae</taxon>
        <taxon>Trichosporeae</taxon>
        <taxon>Loxocarpinae</taxon>
        <taxon>Dorcoceras</taxon>
    </lineage>
</organism>
<name>A0A2Z7BXM8_9LAMI</name>